<evidence type="ECO:0000313" key="1">
    <source>
        <dbReference type="EMBL" id="NYF44645.1"/>
    </source>
</evidence>
<organism evidence="1 2">
    <name type="scientific">Streptosporangium sandarakinum</name>
    <dbReference type="NCBI Taxonomy" id="1260955"/>
    <lineage>
        <taxon>Bacteria</taxon>
        <taxon>Bacillati</taxon>
        <taxon>Actinomycetota</taxon>
        <taxon>Actinomycetes</taxon>
        <taxon>Streptosporangiales</taxon>
        <taxon>Streptosporangiaceae</taxon>
        <taxon>Streptosporangium</taxon>
    </lineage>
</organism>
<dbReference type="AlphaFoldDB" id="A0A852VEL1"/>
<dbReference type="Proteomes" id="UP000576393">
    <property type="component" value="Unassembled WGS sequence"/>
</dbReference>
<dbReference type="RefSeq" id="WP_179829128.1">
    <property type="nucleotide sequence ID" value="NZ_JACCCO010000004.1"/>
</dbReference>
<keyword evidence="2" id="KW-1185">Reference proteome</keyword>
<keyword evidence="1" id="KW-0808">Transferase</keyword>
<keyword evidence="1" id="KW-0418">Kinase</keyword>
<sequence>MTHRFGELWSVQLGDREEIRLVVTGDFYHTLYNDNVLTAHVEAADLAHALTAFVVDVGEGRAAMIDRISTVAATRLKGKVGDLSEGQLAAVRGMLSTIFPVSG</sequence>
<comment type="caution">
    <text evidence="1">The sequence shown here is derived from an EMBL/GenBank/DDBJ whole genome shotgun (WGS) entry which is preliminary data.</text>
</comment>
<gene>
    <name evidence="1" type="ORF">HDA43_006887</name>
</gene>
<proteinExistence type="predicted"/>
<dbReference type="GO" id="GO:0016301">
    <property type="term" value="F:kinase activity"/>
    <property type="evidence" value="ECO:0007669"/>
    <property type="project" value="UniProtKB-KW"/>
</dbReference>
<accession>A0A852VEL1</accession>
<reference evidence="1 2" key="1">
    <citation type="submission" date="2020-07" db="EMBL/GenBank/DDBJ databases">
        <title>Sequencing the genomes of 1000 actinobacteria strains.</title>
        <authorList>
            <person name="Klenk H.-P."/>
        </authorList>
    </citation>
    <scope>NUCLEOTIDE SEQUENCE [LARGE SCALE GENOMIC DNA]</scope>
    <source>
        <strain evidence="1 2">DSM 45763</strain>
    </source>
</reference>
<evidence type="ECO:0000313" key="2">
    <source>
        <dbReference type="Proteomes" id="UP000576393"/>
    </source>
</evidence>
<dbReference type="EMBL" id="JACCCO010000004">
    <property type="protein sequence ID" value="NYF44645.1"/>
    <property type="molecule type" value="Genomic_DNA"/>
</dbReference>
<protein>
    <submittedName>
        <fullName evidence="1">2-keto-3-deoxy-galactonokinase</fullName>
    </submittedName>
</protein>
<name>A0A852VEL1_9ACTN</name>